<proteinExistence type="predicted"/>
<dbReference type="Proteomes" id="UP000054729">
    <property type="component" value="Unassembled WGS sequence"/>
</dbReference>
<name>A0A0W1A2L7_9GAMM</name>
<evidence type="ECO:0000313" key="2">
    <source>
        <dbReference type="EMBL" id="KTD75634.1"/>
    </source>
</evidence>
<dbReference type="PATRIC" id="fig|66969.6.peg.2782"/>
<dbReference type="OrthoDB" id="6174582at2"/>
<feature type="compositionally biased region" description="Acidic residues" evidence="1">
    <location>
        <begin position="266"/>
        <end position="279"/>
    </location>
</feature>
<protein>
    <submittedName>
        <fullName evidence="2">Vir region protein</fullName>
    </submittedName>
</protein>
<reference evidence="2 3" key="1">
    <citation type="submission" date="2015-11" db="EMBL/GenBank/DDBJ databases">
        <title>Genomic analysis of 38 Legionella species identifies large and diverse effector repertoires.</title>
        <authorList>
            <person name="Burstein D."/>
            <person name="Amaro F."/>
            <person name="Zusman T."/>
            <person name="Lifshitz Z."/>
            <person name="Cohen O."/>
            <person name="Gilbert J.A."/>
            <person name="Pupko T."/>
            <person name="Shuman H.A."/>
            <person name="Segal G."/>
        </authorList>
    </citation>
    <scope>NUCLEOTIDE SEQUENCE [LARGE SCALE GENOMIC DNA]</scope>
    <source>
        <strain evidence="2 3">ATCC 51914</strain>
    </source>
</reference>
<dbReference type="AlphaFoldDB" id="A0A0W1A2L7"/>
<keyword evidence="3" id="KW-1185">Reference proteome</keyword>
<gene>
    <name evidence="2" type="primary">lvrA3</name>
    <name evidence="2" type="ORF">Lwal_2572</name>
</gene>
<dbReference type="EMBL" id="LNZB01000056">
    <property type="protein sequence ID" value="KTD75634.1"/>
    <property type="molecule type" value="Genomic_DNA"/>
</dbReference>
<dbReference type="RefSeq" id="WP_058481198.1">
    <property type="nucleotide sequence ID" value="NZ_CAAAIQ010000013.1"/>
</dbReference>
<evidence type="ECO:0000256" key="1">
    <source>
        <dbReference type="SAM" id="MobiDB-lite"/>
    </source>
</evidence>
<accession>A0A0W1A2L7</accession>
<dbReference type="STRING" id="66969.Lwal_2572"/>
<evidence type="ECO:0000313" key="3">
    <source>
        <dbReference type="Proteomes" id="UP000054729"/>
    </source>
</evidence>
<comment type="caution">
    <text evidence="2">The sequence shown here is derived from an EMBL/GenBank/DDBJ whole genome shotgun (WGS) entry which is preliminary data.</text>
</comment>
<sequence>MDMSINHDELEAMSGLLHIQQLAYLRGIRPYMDVKTRITGIKRRISYQSISEQLYIEPHQGIKSQNFSRDQVRRAVYGLVRAGLIEVQSEGMQLILKCLLASTDYSVRNKAAINPPQKATTKSHEELIENIRFSEDETLKADIANTQKAAIPLIKDNYIYLLQRFDHFWLMYPEKKSRERAFEIFQKINPDEHLLQTMLQALDSQIKSRKTKEAHGEWVPAWKFPANWLSQKCWEDEIRIELKPEKRNEKCRTSTGTAHDPFWNPEAEDSASTGEDEYQQDNVVSMQRYRQAD</sequence>
<organism evidence="2 3">
    <name type="scientific">Legionella waltersii</name>
    <dbReference type="NCBI Taxonomy" id="66969"/>
    <lineage>
        <taxon>Bacteria</taxon>
        <taxon>Pseudomonadati</taxon>
        <taxon>Pseudomonadota</taxon>
        <taxon>Gammaproteobacteria</taxon>
        <taxon>Legionellales</taxon>
        <taxon>Legionellaceae</taxon>
        <taxon>Legionella</taxon>
    </lineage>
</organism>
<feature type="region of interest" description="Disordered" evidence="1">
    <location>
        <begin position="247"/>
        <end position="293"/>
    </location>
</feature>